<dbReference type="SUPFAM" id="SSF52540">
    <property type="entry name" value="P-loop containing nucleoside triphosphate hydrolases"/>
    <property type="match status" value="1"/>
</dbReference>
<evidence type="ECO:0000256" key="7">
    <source>
        <dbReference type="ARBA" id="ARBA00023065"/>
    </source>
</evidence>
<evidence type="ECO:0000256" key="6">
    <source>
        <dbReference type="ARBA" id="ARBA00022967"/>
    </source>
</evidence>
<feature type="domain" description="ATP synthase A/B type C-terminal" evidence="12">
    <location>
        <begin position="353"/>
        <end position="409"/>
    </location>
</feature>
<comment type="similarity">
    <text evidence="2">Belongs to the ATPase alpha/beta chains family.</text>
</comment>
<evidence type="ECO:0000256" key="4">
    <source>
        <dbReference type="ARBA" id="ARBA00022741"/>
    </source>
</evidence>
<keyword evidence="3" id="KW-0813">Transport</keyword>
<comment type="subcellular location">
    <subcellularLocation>
        <location evidence="1">Membrane</location>
    </subcellularLocation>
</comment>
<dbReference type="Pfam" id="PF22919">
    <property type="entry name" value="ATP-synt_VA_C"/>
    <property type="match status" value="1"/>
</dbReference>
<evidence type="ECO:0000256" key="8">
    <source>
        <dbReference type="ARBA" id="ARBA00023136"/>
    </source>
</evidence>
<dbReference type="PROSITE" id="PS00152">
    <property type="entry name" value="ATPASE_ALPHA_BETA"/>
    <property type="match status" value="1"/>
</dbReference>
<evidence type="ECO:0000256" key="9">
    <source>
        <dbReference type="ARBA" id="ARBA00023196"/>
    </source>
</evidence>
<evidence type="ECO:0000256" key="5">
    <source>
        <dbReference type="ARBA" id="ARBA00022840"/>
    </source>
</evidence>
<keyword evidence="4" id="KW-0547">Nucleotide-binding</keyword>
<evidence type="ECO:0000256" key="3">
    <source>
        <dbReference type="ARBA" id="ARBA00022448"/>
    </source>
</evidence>
<dbReference type="Gene3D" id="2.40.10.170">
    <property type="match status" value="1"/>
</dbReference>
<sequence length="463" mass="51502">MAEPSEGIITGILGDVVEVMFPRDKPGRHELLTLTEDNSVKLEVYGSSPNDRINCLSYTDPSKLYRGAKVIRQFETISVPVGPGLLGRIVDVFGQPHDGKGAIKLTKRRSIYGTPPNFQSIKVDREILETGIKVIDFFTPFLKGGKIGLLGGAGVGKTVILSEFMHNITVFHKGISIFAGIGERIREAQEMIESLTEMNVLPNVSLVFGQMNERPAVRFRTGYTAATLAEYFRDEEDKDVLFFVDNAYRFIQAGNELSILMNMIPSEDGYQPTLSSDIGIFQERLVSAGNAAITSVMAIYVPADDFSDAGVQSLMPYFDSQVILSRDIAEEGRMPAVDINASTSGLLTQSLIGDRHYQAYLEAIRIVSRYDYLDRIVSIAGEHELSPEDRVLYRRAKIILNYMTQDFFMVENQTGRKGIYVKRADVVEDIMDIVSGKIDDWPYDKLLYISTLAEVAKSGARAK</sequence>
<keyword evidence="8" id="KW-0472">Membrane</keyword>
<evidence type="ECO:0000259" key="12">
    <source>
        <dbReference type="Pfam" id="PF22919"/>
    </source>
</evidence>
<dbReference type="Pfam" id="PF00006">
    <property type="entry name" value="ATP-synt_ab"/>
    <property type="match status" value="1"/>
</dbReference>
<organism evidence="13 14">
    <name type="scientific">Candidatus Curtissbacteria bacterium RIFCSPLOWO2_12_FULL_38_9</name>
    <dbReference type="NCBI Taxonomy" id="1797735"/>
    <lineage>
        <taxon>Bacteria</taxon>
        <taxon>Candidatus Curtissiibacteriota</taxon>
    </lineage>
</organism>
<keyword evidence="10" id="KW-0066">ATP synthesis</keyword>
<gene>
    <name evidence="13" type="ORF">A3G14_03805</name>
</gene>
<evidence type="ECO:0000259" key="11">
    <source>
        <dbReference type="Pfam" id="PF00006"/>
    </source>
</evidence>
<evidence type="ECO:0000313" key="13">
    <source>
        <dbReference type="EMBL" id="OGE13469.1"/>
    </source>
</evidence>
<comment type="caution">
    <text evidence="13">The sequence shown here is derived from an EMBL/GenBank/DDBJ whole genome shotgun (WGS) entry which is preliminary data.</text>
</comment>
<dbReference type="SUPFAM" id="SSF50615">
    <property type="entry name" value="N-terminal domain of alpha and beta subunits of F1 ATP synthase"/>
    <property type="match status" value="1"/>
</dbReference>
<dbReference type="Gene3D" id="3.40.50.300">
    <property type="entry name" value="P-loop containing nucleotide triphosphate hydrolases"/>
    <property type="match status" value="1"/>
</dbReference>
<evidence type="ECO:0000256" key="1">
    <source>
        <dbReference type="ARBA" id="ARBA00004370"/>
    </source>
</evidence>
<keyword evidence="7" id="KW-0406">Ion transport</keyword>
<keyword evidence="6" id="KW-1278">Translocase</keyword>
<dbReference type="InterPro" id="IPR055190">
    <property type="entry name" value="ATP-synt_VA_C"/>
</dbReference>
<dbReference type="InterPro" id="IPR024034">
    <property type="entry name" value="ATPase_F1/V1_b/a_C"/>
</dbReference>
<dbReference type="InterPro" id="IPR036121">
    <property type="entry name" value="ATPase_F1/V1/A1_a/bsu_N_sf"/>
</dbReference>
<dbReference type="GO" id="GO:0005524">
    <property type="term" value="F:ATP binding"/>
    <property type="evidence" value="ECO:0007669"/>
    <property type="project" value="UniProtKB-KW"/>
</dbReference>
<protein>
    <submittedName>
        <fullName evidence="13">Uncharacterized protein</fullName>
    </submittedName>
</protein>
<dbReference type="InterPro" id="IPR020003">
    <property type="entry name" value="ATPase_a/bsu_AS"/>
</dbReference>
<dbReference type="GO" id="GO:0046933">
    <property type="term" value="F:proton-transporting ATP synthase activity, rotational mechanism"/>
    <property type="evidence" value="ECO:0007669"/>
    <property type="project" value="TreeGrafter"/>
</dbReference>
<dbReference type="GO" id="GO:0045259">
    <property type="term" value="C:proton-transporting ATP synthase complex"/>
    <property type="evidence" value="ECO:0007669"/>
    <property type="project" value="UniProtKB-KW"/>
</dbReference>
<evidence type="ECO:0000313" key="14">
    <source>
        <dbReference type="Proteomes" id="UP000177300"/>
    </source>
</evidence>
<dbReference type="SUPFAM" id="SSF47917">
    <property type="entry name" value="C-terminal domain of alpha and beta subunits of F1 ATP synthase"/>
    <property type="match status" value="1"/>
</dbReference>
<dbReference type="EMBL" id="MFBY01000031">
    <property type="protein sequence ID" value="OGE13469.1"/>
    <property type="molecule type" value="Genomic_DNA"/>
</dbReference>
<dbReference type="InterPro" id="IPR050053">
    <property type="entry name" value="ATPase_alpha/beta_chains"/>
</dbReference>
<keyword evidence="9" id="KW-0139">CF(1)</keyword>
<dbReference type="InterPro" id="IPR027417">
    <property type="entry name" value="P-loop_NTPase"/>
</dbReference>
<dbReference type="Proteomes" id="UP000177300">
    <property type="component" value="Unassembled WGS sequence"/>
</dbReference>
<dbReference type="PANTHER" id="PTHR15184">
    <property type="entry name" value="ATP SYNTHASE"/>
    <property type="match status" value="1"/>
</dbReference>
<feature type="domain" description="ATPase F1/V1/A1 complex alpha/beta subunit nucleotide-binding" evidence="11">
    <location>
        <begin position="131"/>
        <end position="344"/>
    </location>
</feature>
<keyword evidence="5" id="KW-0067">ATP-binding</keyword>
<accession>A0A1F5IB10</accession>
<name>A0A1F5IB10_9BACT</name>
<proteinExistence type="inferred from homology"/>
<dbReference type="PANTHER" id="PTHR15184:SF71">
    <property type="entry name" value="ATP SYNTHASE SUBUNIT BETA, MITOCHONDRIAL"/>
    <property type="match status" value="1"/>
</dbReference>
<evidence type="ECO:0000256" key="10">
    <source>
        <dbReference type="ARBA" id="ARBA00023310"/>
    </source>
</evidence>
<dbReference type="Gene3D" id="1.10.1140.10">
    <property type="entry name" value="Bovine Mitochondrial F1-atpase, Atp Synthase Beta Chain, Chain D, domain 3"/>
    <property type="match status" value="1"/>
</dbReference>
<evidence type="ECO:0000256" key="2">
    <source>
        <dbReference type="ARBA" id="ARBA00008936"/>
    </source>
</evidence>
<dbReference type="InterPro" id="IPR000194">
    <property type="entry name" value="ATPase_F1/V1/A1_a/bsu_nucl-bd"/>
</dbReference>
<dbReference type="AlphaFoldDB" id="A0A1F5IB10"/>
<reference evidence="13 14" key="1">
    <citation type="journal article" date="2016" name="Nat. Commun.">
        <title>Thousands of microbial genomes shed light on interconnected biogeochemical processes in an aquifer system.</title>
        <authorList>
            <person name="Anantharaman K."/>
            <person name="Brown C.T."/>
            <person name="Hug L.A."/>
            <person name="Sharon I."/>
            <person name="Castelle C.J."/>
            <person name="Probst A.J."/>
            <person name="Thomas B.C."/>
            <person name="Singh A."/>
            <person name="Wilkins M.J."/>
            <person name="Karaoz U."/>
            <person name="Brodie E.L."/>
            <person name="Williams K.H."/>
            <person name="Hubbard S.S."/>
            <person name="Banfield J.F."/>
        </authorList>
    </citation>
    <scope>NUCLEOTIDE SEQUENCE [LARGE SCALE GENOMIC DNA]</scope>
</reference>